<proteinExistence type="predicted"/>
<dbReference type="Pfam" id="PF00582">
    <property type="entry name" value="Usp"/>
    <property type="match status" value="1"/>
</dbReference>
<feature type="domain" description="UspA" evidence="1">
    <location>
        <begin position="29"/>
        <end position="165"/>
    </location>
</feature>
<name>A0A2K9NQD8_BACTC</name>
<keyword evidence="3" id="KW-1185">Reference proteome</keyword>
<organism evidence="2 3">
    <name type="scientific">Bacteriovorax stolpii</name>
    <name type="common">Bdellovibrio stolpii</name>
    <dbReference type="NCBI Taxonomy" id="960"/>
    <lineage>
        <taxon>Bacteria</taxon>
        <taxon>Pseudomonadati</taxon>
        <taxon>Bdellovibrionota</taxon>
        <taxon>Bacteriovoracia</taxon>
        <taxon>Bacteriovoracales</taxon>
        <taxon>Bacteriovoracaceae</taxon>
        <taxon>Bacteriovorax</taxon>
    </lineage>
</organism>
<sequence>MNNKTNVILFYLYQNKRIQEDPMKNYVLCASLEEDSIKTLAKLKRDLDLTDAKVHFVTVIEIQVYNSELSAYVYPVESQYAEIESSAVAIQKNLAKTLGVPEAQATFKCFFDHSPEAKVKDYLEKVNADLVVTATRGRHGIAGFFSSSFTDFLCKYSPCDILVLRPSK</sequence>
<dbReference type="Proteomes" id="UP000235584">
    <property type="component" value="Chromosome"/>
</dbReference>
<evidence type="ECO:0000313" key="2">
    <source>
        <dbReference type="EMBL" id="AUN97746.1"/>
    </source>
</evidence>
<dbReference type="SUPFAM" id="SSF52402">
    <property type="entry name" value="Adenine nucleotide alpha hydrolases-like"/>
    <property type="match status" value="1"/>
</dbReference>
<dbReference type="InterPro" id="IPR014729">
    <property type="entry name" value="Rossmann-like_a/b/a_fold"/>
</dbReference>
<protein>
    <recommendedName>
        <fullName evidence="1">UspA domain-containing protein</fullName>
    </recommendedName>
</protein>
<dbReference type="KEGG" id="bsto:C0V70_06395"/>
<gene>
    <name evidence="2" type="ORF">C0V70_06395</name>
</gene>
<evidence type="ECO:0000313" key="3">
    <source>
        <dbReference type="Proteomes" id="UP000235584"/>
    </source>
</evidence>
<dbReference type="InterPro" id="IPR006016">
    <property type="entry name" value="UspA"/>
</dbReference>
<accession>A0A2K9NQD8</accession>
<reference evidence="2 3" key="1">
    <citation type="submission" date="2018-01" db="EMBL/GenBank/DDBJ databases">
        <title>Complete genome sequence of Bacteriovorax stolpii DSM12778.</title>
        <authorList>
            <person name="Tang B."/>
            <person name="Chang J."/>
        </authorList>
    </citation>
    <scope>NUCLEOTIDE SEQUENCE [LARGE SCALE GENOMIC DNA]</scope>
    <source>
        <strain evidence="2 3">DSM 12778</strain>
    </source>
</reference>
<evidence type="ECO:0000259" key="1">
    <source>
        <dbReference type="Pfam" id="PF00582"/>
    </source>
</evidence>
<dbReference type="EMBL" id="CP025704">
    <property type="protein sequence ID" value="AUN97746.1"/>
    <property type="molecule type" value="Genomic_DNA"/>
</dbReference>
<dbReference type="OrthoDB" id="5293283at2"/>
<dbReference type="Gene3D" id="3.40.50.620">
    <property type="entry name" value="HUPs"/>
    <property type="match status" value="1"/>
</dbReference>
<dbReference type="AlphaFoldDB" id="A0A2K9NQD8"/>